<evidence type="ECO:0000313" key="1">
    <source>
        <dbReference type="EMBL" id="GFS46660.1"/>
    </source>
</evidence>
<dbReference type="Proteomes" id="UP000887013">
    <property type="component" value="Unassembled WGS sequence"/>
</dbReference>
<proteinExistence type="predicted"/>
<dbReference type="OrthoDB" id="420169at2759"/>
<organism evidence="1 2">
    <name type="scientific">Nephila pilipes</name>
    <name type="common">Giant wood spider</name>
    <name type="synonym">Nephila maculata</name>
    <dbReference type="NCBI Taxonomy" id="299642"/>
    <lineage>
        <taxon>Eukaryota</taxon>
        <taxon>Metazoa</taxon>
        <taxon>Ecdysozoa</taxon>
        <taxon>Arthropoda</taxon>
        <taxon>Chelicerata</taxon>
        <taxon>Arachnida</taxon>
        <taxon>Araneae</taxon>
        <taxon>Araneomorphae</taxon>
        <taxon>Entelegynae</taxon>
        <taxon>Araneoidea</taxon>
        <taxon>Nephilidae</taxon>
        <taxon>Nephila</taxon>
    </lineage>
</organism>
<keyword evidence="2" id="KW-1185">Reference proteome</keyword>
<evidence type="ECO:0000313" key="2">
    <source>
        <dbReference type="Proteomes" id="UP000887013"/>
    </source>
</evidence>
<accession>A0A8X6KG35</accession>
<dbReference type="EMBL" id="BMAW01090820">
    <property type="protein sequence ID" value="GFS46660.1"/>
    <property type="molecule type" value="Genomic_DNA"/>
</dbReference>
<reference evidence="1" key="1">
    <citation type="submission" date="2020-08" db="EMBL/GenBank/DDBJ databases">
        <title>Multicomponent nature underlies the extraordinary mechanical properties of spider dragline silk.</title>
        <authorList>
            <person name="Kono N."/>
            <person name="Nakamura H."/>
            <person name="Mori M."/>
            <person name="Yoshida Y."/>
            <person name="Ohtoshi R."/>
            <person name="Malay A.D."/>
            <person name="Moran D.A.P."/>
            <person name="Tomita M."/>
            <person name="Numata K."/>
            <person name="Arakawa K."/>
        </authorList>
    </citation>
    <scope>NUCLEOTIDE SEQUENCE</scope>
</reference>
<protein>
    <submittedName>
        <fullName evidence="1">Transposon Ty3-I Gag-Pol polyprotein</fullName>
    </submittedName>
</protein>
<comment type="caution">
    <text evidence="1">The sequence shown here is derived from an EMBL/GenBank/DDBJ whole genome shotgun (WGS) entry which is preliminary data.</text>
</comment>
<sequence>MGPKLVCPSEIPSCECNLRKICLMKQNLWICSDPVSSGSSPDEMTFSRVAVKQLARGVITPRQLRYLDLISKFSTDIRYTKGCNNTIADILSRIEMDAISPTVIDFKEFASTQSKNFSSQQLLESNNSSLKISKEYFPLEDVYLCCDLSQKQLRPFVPKNMRHLVS</sequence>
<dbReference type="AlphaFoldDB" id="A0A8X6KG35"/>
<gene>
    <name evidence="1" type="primary">TY3B-I_258</name>
    <name evidence="1" type="ORF">NPIL_147911</name>
</gene>
<name>A0A8X6KG35_NEPPI</name>